<evidence type="ECO:0000313" key="2">
    <source>
        <dbReference type="Proteomes" id="UP001162164"/>
    </source>
</evidence>
<proteinExistence type="predicted"/>
<protein>
    <submittedName>
        <fullName evidence="1">Uncharacterized protein</fullName>
    </submittedName>
</protein>
<organism evidence="1 2">
    <name type="scientific">Molorchus minor</name>
    <dbReference type="NCBI Taxonomy" id="1323400"/>
    <lineage>
        <taxon>Eukaryota</taxon>
        <taxon>Metazoa</taxon>
        <taxon>Ecdysozoa</taxon>
        <taxon>Arthropoda</taxon>
        <taxon>Hexapoda</taxon>
        <taxon>Insecta</taxon>
        <taxon>Pterygota</taxon>
        <taxon>Neoptera</taxon>
        <taxon>Endopterygota</taxon>
        <taxon>Coleoptera</taxon>
        <taxon>Polyphaga</taxon>
        <taxon>Cucujiformia</taxon>
        <taxon>Chrysomeloidea</taxon>
        <taxon>Cerambycidae</taxon>
        <taxon>Lamiinae</taxon>
        <taxon>Monochamini</taxon>
        <taxon>Molorchus</taxon>
    </lineage>
</organism>
<keyword evidence="2" id="KW-1185">Reference proteome</keyword>
<sequence length="127" mass="14961">MKDWVGVASRNYDKPPRSSHLFETDYIFVRLNILREYLERELLMPNLPFKYEFDRVLDDWGWLTDIDDVNLERVQLIMLELLAQQKSVVNARQEAYNIRKAGMSTDAQAGRTNKAALECDVRTCQIY</sequence>
<evidence type="ECO:0000313" key="1">
    <source>
        <dbReference type="EMBL" id="KAJ8977483.1"/>
    </source>
</evidence>
<reference evidence="1" key="1">
    <citation type="journal article" date="2023" name="Insect Mol. Biol.">
        <title>Genome sequencing provides insights into the evolution of gene families encoding plant cell wall-degrading enzymes in longhorned beetles.</title>
        <authorList>
            <person name="Shin N.R."/>
            <person name="Okamura Y."/>
            <person name="Kirsch R."/>
            <person name="Pauchet Y."/>
        </authorList>
    </citation>
    <scope>NUCLEOTIDE SEQUENCE</scope>
    <source>
        <strain evidence="1">MMC_N1</strain>
    </source>
</reference>
<gene>
    <name evidence="1" type="ORF">NQ317_001766</name>
</gene>
<dbReference type="Proteomes" id="UP001162164">
    <property type="component" value="Unassembled WGS sequence"/>
</dbReference>
<comment type="caution">
    <text evidence="1">The sequence shown here is derived from an EMBL/GenBank/DDBJ whole genome shotgun (WGS) entry which is preliminary data.</text>
</comment>
<accession>A0ABQ9JIN5</accession>
<dbReference type="EMBL" id="JAPWTJ010000540">
    <property type="protein sequence ID" value="KAJ8977483.1"/>
    <property type="molecule type" value="Genomic_DNA"/>
</dbReference>
<name>A0ABQ9JIN5_9CUCU</name>